<feature type="transmembrane region" description="Helical" evidence="1">
    <location>
        <begin position="7"/>
        <end position="25"/>
    </location>
</feature>
<dbReference type="EMBL" id="LTBA01000052">
    <property type="protein sequence ID" value="KYH30988.1"/>
    <property type="molecule type" value="Genomic_DNA"/>
</dbReference>
<dbReference type="Pfam" id="PF02517">
    <property type="entry name" value="Rce1-like"/>
    <property type="match status" value="1"/>
</dbReference>
<dbReference type="AlphaFoldDB" id="A0A151ATK9"/>
<protein>
    <submittedName>
        <fullName evidence="3">CAAX amino terminal protease self-immunity</fullName>
    </submittedName>
</protein>
<reference evidence="3 4" key="1">
    <citation type="submission" date="2016-02" db="EMBL/GenBank/DDBJ databases">
        <title>Genome sequence of Clostridium tepidiprofundi DSM 19306.</title>
        <authorList>
            <person name="Poehlein A."/>
            <person name="Daniel R."/>
        </authorList>
    </citation>
    <scope>NUCLEOTIDE SEQUENCE [LARGE SCALE GENOMIC DNA]</scope>
    <source>
        <strain evidence="3 4">DSM 19306</strain>
    </source>
</reference>
<feature type="transmembrane region" description="Helical" evidence="1">
    <location>
        <begin position="37"/>
        <end position="53"/>
    </location>
</feature>
<evidence type="ECO:0000256" key="1">
    <source>
        <dbReference type="SAM" id="Phobius"/>
    </source>
</evidence>
<dbReference type="PANTHER" id="PTHR36435">
    <property type="entry name" value="SLR1288 PROTEIN"/>
    <property type="match status" value="1"/>
</dbReference>
<dbReference type="STRING" id="1121338.CLTEP_24450"/>
<evidence type="ECO:0000313" key="4">
    <source>
        <dbReference type="Proteomes" id="UP000075531"/>
    </source>
</evidence>
<evidence type="ECO:0000313" key="3">
    <source>
        <dbReference type="EMBL" id="KYH30988.1"/>
    </source>
</evidence>
<feature type="transmembrane region" description="Helical" evidence="1">
    <location>
        <begin position="113"/>
        <end position="132"/>
    </location>
</feature>
<keyword evidence="1" id="KW-0812">Transmembrane</keyword>
<comment type="caution">
    <text evidence="3">The sequence shown here is derived from an EMBL/GenBank/DDBJ whole genome shotgun (WGS) entry which is preliminary data.</text>
</comment>
<feature type="transmembrane region" description="Helical" evidence="1">
    <location>
        <begin position="274"/>
        <end position="298"/>
    </location>
</feature>
<keyword evidence="1" id="KW-0472">Membrane</keyword>
<dbReference type="RefSeq" id="WP_066827060.1">
    <property type="nucleotide sequence ID" value="NZ_LTBA01000052.1"/>
</dbReference>
<dbReference type="GO" id="GO:0080120">
    <property type="term" value="P:CAAX-box protein maturation"/>
    <property type="evidence" value="ECO:0007669"/>
    <property type="project" value="UniProtKB-ARBA"/>
</dbReference>
<keyword evidence="3" id="KW-0645">Protease</keyword>
<gene>
    <name evidence="3" type="ORF">CLTEP_24450</name>
</gene>
<dbReference type="InterPro" id="IPR052710">
    <property type="entry name" value="CAAX_protease"/>
</dbReference>
<feature type="transmembrane region" description="Helical" evidence="1">
    <location>
        <begin position="73"/>
        <end position="93"/>
    </location>
</feature>
<keyword evidence="3" id="KW-0378">Hydrolase</keyword>
<sequence length="302" mass="34396">MRGKVYETNLFFLLVIIITIIGSLILEFFPEGMVQELFQYVCILIPALLYVYFKRRSFKETLKLNSISIKNIILVVFLTFAIQPFIVLVGTVADIIFKNQCELLFGDLESYSIWFALFGTALTPAICEEVLLRGVILDGYRGMSIKKAVIMNGFLFGIFHMNLFQFSYTFFIGIILALIVYYTNSIYASIIMHFLNNALSVVVTKFPNSFYARLEDNLYRTETITQVVLMVVLALISIIVSYLIIKAIARTSKNEGVYTRYVVSNDLIVKEKVFNWPLVVSFIIFLLMSLLIAVAASLNGLM</sequence>
<accession>A0A151ATK9</accession>
<evidence type="ECO:0000259" key="2">
    <source>
        <dbReference type="Pfam" id="PF02517"/>
    </source>
</evidence>
<organism evidence="3 4">
    <name type="scientific">Clostridium tepidiprofundi DSM 19306</name>
    <dbReference type="NCBI Taxonomy" id="1121338"/>
    <lineage>
        <taxon>Bacteria</taxon>
        <taxon>Bacillati</taxon>
        <taxon>Bacillota</taxon>
        <taxon>Clostridia</taxon>
        <taxon>Eubacteriales</taxon>
        <taxon>Clostridiaceae</taxon>
        <taxon>Clostridium</taxon>
    </lineage>
</organism>
<dbReference type="GO" id="GO:0004175">
    <property type="term" value="F:endopeptidase activity"/>
    <property type="evidence" value="ECO:0007669"/>
    <property type="project" value="UniProtKB-ARBA"/>
</dbReference>
<feature type="transmembrane region" description="Helical" evidence="1">
    <location>
        <begin position="227"/>
        <end position="245"/>
    </location>
</feature>
<keyword evidence="1" id="KW-1133">Transmembrane helix</keyword>
<proteinExistence type="predicted"/>
<name>A0A151ATK9_9CLOT</name>
<dbReference type="InterPro" id="IPR003675">
    <property type="entry name" value="Rce1/LyrA-like_dom"/>
</dbReference>
<dbReference type="PATRIC" id="fig|1121338.3.peg.2529"/>
<dbReference type="GO" id="GO:0006508">
    <property type="term" value="P:proteolysis"/>
    <property type="evidence" value="ECO:0007669"/>
    <property type="project" value="UniProtKB-KW"/>
</dbReference>
<feature type="domain" description="CAAX prenyl protease 2/Lysostaphin resistance protein A-like" evidence="2">
    <location>
        <begin position="113"/>
        <end position="199"/>
    </location>
</feature>
<dbReference type="PANTHER" id="PTHR36435:SF1">
    <property type="entry name" value="CAAX AMINO TERMINAL PROTEASE FAMILY PROTEIN"/>
    <property type="match status" value="1"/>
</dbReference>
<dbReference type="OrthoDB" id="2035856at2"/>
<dbReference type="Proteomes" id="UP000075531">
    <property type="component" value="Unassembled WGS sequence"/>
</dbReference>
<keyword evidence="4" id="KW-1185">Reference proteome</keyword>